<name>A0A3M3EKK9_9PSED</name>
<dbReference type="InterPro" id="IPR005545">
    <property type="entry name" value="YCII"/>
</dbReference>
<dbReference type="Pfam" id="PF03795">
    <property type="entry name" value="YCII"/>
    <property type="match status" value="1"/>
</dbReference>
<dbReference type="Gene3D" id="3.30.70.1060">
    <property type="entry name" value="Dimeric alpha+beta barrel"/>
    <property type="match status" value="1"/>
</dbReference>
<dbReference type="Proteomes" id="UP000270661">
    <property type="component" value="Unassembled WGS sequence"/>
</dbReference>
<comment type="caution">
    <text evidence="3">The sequence shown here is derived from an EMBL/GenBank/DDBJ whole genome shotgun (WGS) entry which is preliminary data.</text>
</comment>
<evidence type="ECO:0000313" key="4">
    <source>
        <dbReference type="Proteomes" id="UP000270661"/>
    </source>
</evidence>
<evidence type="ECO:0000313" key="3">
    <source>
        <dbReference type="EMBL" id="RMM49912.1"/>
    </source>
</evidence>
<sequence length="184" mass="20624">MWRGDKFLRHKNISASLSISPIAIRLTMEPLQWRLNSASGDKTMRFLVIVKASPESEAGEMPSEALLTAMGAYNEELVKAGVMLAGEGLHPSSKGVRVQFSGKDRTVVDGPFAETKELIAGFWIFQVQSLQEAIDWVKRCPNPMVSDSDIEIRQIFEMDDFGETFTPDLREQEARLRAQMSDQS</sequence>
<dbReference type="SUPFAM" id="SSF54909">
    <property type="entry name" value="Dimeric alpha+beta barrel"/>
    <property type="match status" value="1"/>
</dbReference>
<dbReference type="PANTHER" id="PTHR35174">
    <property type="entry name" value="BLL7171 PROTEIN-RELATED"/>
    <property type="match status" value="1"/>
</dbReference>
<comment type="similarity">
    <text evidence="1">Belongs to the YciI family.</text>
</comment>
<gene>
    <name evidence="3" type="ORF">ALQ77_03014</name>
</gene>
<evidence type="ECO:0000259" key="2">
    <source>
        <dbReference type="Pfam" id="PF03795"/>
    </source>
</evidence>
<dbReference type="AlphaFoldDB" id="A0A3M3EKK9"/>
<organism evidence="3 4">
    <name type="scientific">Pseudomonas corrugata</name>
    <dbReference type="NCBI Taxonomy" id="47879"/>
    <lineage>
        <taxon>Bacteria</taxon>
        <taxon>Pseudomonadati</taxon>
        <taxon>Pseudomonadota</taxon>
        <taxon>Gammaproteobacteria</taxon>
        <taxon>Pseudomonadales</taxon>
        <taxon>Pseudomonadaceae</taxon>
        <taxon>Pseudomonas</taxon>
    </lineage>
</organism>
<dbReference type="EMBL" id="RBOJ01000072">
    <property type="protein sequence ID" value="RMM49912.1"/>
    <property type="molecule type" value="Genomic_DNA"/>
</dbReference>
<evidence type="ECO:0000256" key="1">
    <source>
        <dbReference type="ARBA" id="ARBA00007689"/>
    </source>
</evidence>
<accession>A0A3M3EKK9</accession>
<feature type="domain" description="YCII-related" evidence="2">
    <location>
        <begin position="44"/>
        <end position="158"/>
    </location>
</feature>
<protein>
    <recommendedName>
        <fullName evidence="2">YCII-related domain-containing protein</fullName>
    </recommendedName>
</protein>
<dbReference type="STRING" id="47879.AXG94_02845"/>
<keyword evidence="4" id="KW-1185">Reference proteome</keyword>
<reference evidence="3 4" key="1">
    <citation type="submission" date="2018-08" db="EMBL/GenBank/DDBJ databases">
        <title>Recombination of ecologically and evolutionarily significant loci maintains genetic cohesion in the Pseudomonas syringae species complex.</title>
        <authorList>
            <person name="Dillon M."/>
            <person name="Thakur S."/>
            <person name="Almeida R.N.D."/>
            <person name="Weir B.S."/>
            <person name="Guttman D.S."/>
        </authorList>
    </citation>
    <scope>NUCLEOTIDE SEQUENCE [LARGE SCALE GENOMIC DNA]</scope>
    <source>
        <strain evidence="3 4">NCPPB2445</strain>
    </source>
</reference>
<dbReference type="PANTHER" id="PTHR35174:SF4">
    <property type="entry name" value="BLL7163 PROTEIN"/>
    <property type="match status" value="1"/>
</dbReference>
<dbReference type="InterPro" id="IPR011008">
    <property type="entry name" value="Dimeric_a/b-barrel"/>
</dbReference>
<proteinExistence type="inferred from homology"/>